<organism evidence="11 12">
    <name type="scientific">Crepidotus variabilis</name>
    <dbReference type="NCBI Taxonomy" id="179855"/>
    <lineage>
        <taxon>Eukaryota</taxon>
        <taxon>Fungi</taxon>
        <taxon>Dikarya</taxon>
        <taxon>Basidiomycota</taxon>
        <taxon>Agaricomycotina</taxon>
        <taxon>Agaricomycetes</taxon>
        <taxon>Agaricomycetidae</taxon>
        <taxon>Agaricales</taxon>
        <taxon>Agaricineae</taxon>
        <taxon>Crepidotaceae</taxon>
        <taxon>Crepidotus</taxon>
    </lineage>
</organism>
<dbReference type="Gene3D" id="1.10.630.10">
    <property type="entry name" value="Cytochrome P450"/>
    <property type="match status" value="1"/>
</dbReference>
<comment type="similarity">
    <text evidence="3 10">Belongs to the cytochrome P450 family.</text>
</comment>
<dbReference type="InterPro" id="IPR002401">
    <property type="entry name" value="Cyt_P450_E_grp-I"/>
</dbReference>
<evidence type="ECO:0000256" key="4">
    <source>
        <dbReference type="ARBA" id="ARBA00022617"/>
    </source>
</evidence>
<evidence type="ECO:0000256" key="8">
    <source>
        <dbReference type="ARBA" id="ARBA00023033"/>
    </source>
</evidence>
<name>A0A9P6JMW9_9AGAR</name>
<evidence type="ECO:0000256" key="6">
    <source>
        <dbReference type="ARBA" id="ARBA00023002"/>
    </source>
</evidence>
<dbReference type="Proteomes" id="UP000807306">
    <property type="component" value="Unassembled WGS sequence"/>
</dbReference>
<evidence type="ECO:0000256" key="9">
    <source>
        <dbReference type="PIRSR" id="PIRSR602401-1"/>
    </source>
</evidence>
<dbReference type="SUPFAM" id="SSF48264">
    <property type="entry name" value="Cytochrome P450"/>
    <property type="match status" value="1"/>
</dbReference>
<dbReference type="EMBL" id="MU157870">
    <property type="protein sequence ID" value="KAF9526561.1"/>
    <property type="molecule type" value="Genomic_DNA"/>
</dbReference>
<reference evidence="11" key="1">
    <citation type="submission" date="2020-11" db="EMBL/GenBank/DDBJ databases">
        <authorList>
            <consortium name="DOE Joint Genome Institute"/>
            <person name="Ahrendt S."/>
            <person name="Riley R."/>
            <person name="Andreopoulos W."/>
            <person name="Labutti K."/>
            <person name="Pangilinan J."/>
            <person name="Ruiz-Duenas F.J."/>
            <person name="Barrasa J.M."/>
            <person name="Sanchez-Garcia M."/>
            <person name="Camarero S."/>
            <person name="Miyauchi S."/>
            <person name="Serrano A."/>
            <person name="Linde D."/>
            <person name="Babiker R."/>
            <person name="Drula E."/>
            <person name="Ayuso-Fernandez I."/>
            <person name="Pacheco R."/>
            <person name="Padilla G."/>
            <person name="Ferreira P."/>
            <person name="Barriuso J."/>
            <person name="Kellner H."/>
            <person name="Castanera R."/>
            <person name="Alfaro M."/>
            <person name="Ramirez L."/>
            <person name="Pisabarro A.G."/>
            <person name="Kuo A."/>
            <person name="Tritt A."/>
            <person name="Lipzen A."/>
            <person name="He G."/>
            <person name="Yan M."/>
            <person name="Ng V."/>
            <person name="Cullen D."/>
            <person name="Martin F."/>
            <person name="Rosso M.-N."/>
            <person name="Henrissat B."/>
            <person name="Hibbett D."/>
            <person name="Martinez A.T."/>
            <person name="Grigoriev I.V."/>
        </authorList>
    </citation>
    <scope>NUCLEOTIDE SEQUENCE</scope>
    <source>
        <strain evidence="11">CBS 506.95</strain>
    </source>
</reference>
<evidence type="ECO:0000256" key="3">
    <source>
        <dbReference type="ARBA" id="ARBA00010617"/>
    </source>
</evidence>
<keyword evidence="8 10" id="KW-0503">Monooxygenase</keyword>
<feature type="binding site" description="axial binding residue" evidence="9">
    <location>
        <position position="435"/>
    </location>
    <ligand>
        <name>heme</name>
        <dbReference type="ChEBI" id="CHEBI:30413"/>
    </ligand>
    <ligandPart>
        <name>Fe</name>
        <dbReference type="ChEBI" id="CHEBI:18248"/>
    </ligandPart>
</feature>
<dbReference type="PRINTS" id="PR00463">
    <property type="entry name" value="EP450I"/>
</dbReference>
<proteinExistence type="inferred from homology"/>
<dbReference type="PROSITE" id="PS00086">
    <property type="entry name" value="CYTOCHROME_P450"/>
    <property type="match status" value="1"/>
</dbReference>
<keyword evidence="12" id="KW-1185">Reference proteome</keyword>
<keyword evidence="6 10" id="KW-0560">Oxidoreductase</keyword>
<comment type="cofactor">
    <cofactor evidence="1 9">
        <name>heme</name>
        <dbReference type="ChEBI" id="CHEBI:30413"/>
    </cofactor>
</comment>
<dbReference type="GO" id="GO:0005506">
    <property type="term" value="F:iron ion binding"/>
    <property type="evidence" value="ECO:0007669"/>
    <property type="project" value="InterPro"/>
</dbReference>
<comment type="pathway">
    <text evidence="2">Secondary metabolite biosynthesis.</text>
</comment>
<protein>
    <submittedName>
        <fullName evidence="11">Cytochrome P450</fullName>
    </submittedName>
</protein>
<dbReference type="Pfam" id="PF00067">
    <property type="entry name" value="p450"/>
    <property type="match status" value="1"/>
</dbReference>
<accession>A0A9P6JMW9</accession>
<dbReference type="CDD" id="cd11065">
    <property type="entry name" value="CYP64-like"/>
    <property type="match status" value="1"/>
</dbReference>
<dbReference type="OrthoDB" id="2789670at2759"/>
<keyword evidence="4 9" id="KW-0349">Heme</keyword>
<dbReference type="InterPro" id="IPR017972">
    <property type="entry name" value="Cyt_P450_CS"/>
</dbReference>
<dbReference type="InterPro" id="IPR001128">
    <property type="entry name" value="Cyt_P450"/>
</dbReference>
<keyword evidence="5 9" id="KW-0479">Metal-binding</keyword>
<sequence>MDRLLLSDRFHGAALAVFVVLLVRVLSSWFNKQKYPPGPRPWPIIGNAFDIPKEEAWVTYANWKHKYGDIVYMNVVGTPMVILNSYQDCVNLFEKRSEIYSDRHQLIVASTLMGWDNAITLCPYGDKWRKYRKICAQSMKREVVKQFQPVQEKGAVHYLKMLLDDPSNFKSNFRFAATRSIMWNMYGVEITDPKDIIVGTTEEAVKYALQAAMPGNFLVDFFPPLLHLPEWLPGMAFKKWARKGRKLTQDMLDLPYNVTVKDLEEGNPNTSFTAIALEKGKDVDIIKWCSGTVFSAAVDTSVATMQIFFLAMTLHQECQKRAQQEIDAVCGNGRLPSLEDRERLPYVEALMKEVLRWQPVVPMALPHRLMQDDVYNDLFLPAGSIVLGNSWAISRDPDLFENADSFIPERYLPQDGKVLPLDPLKFAFGYGRRICAGIHYAENMMFITMSRILAAFNIKPPLDESGNDILPEAKFESLLVREVVPFACSIKPRSQAAQALIHTSLA</sequence>
<dbReference type="InterPro" id="IPR050364">
    <property type="entry name" value="Cytochrome_P450_fung"/>
</dbReference>
<dbReference type="InterPro" id="IPR036396">
    <property type="entry name" value="Cyt_P450_sf"/>
</dbReference>
<dbReference type="GO" id="GO:0020037">
    <property type="term" value="F:heme binding"/>
    <property type="evidence" value="ECO:0007669"/>
    <property type="project" value="InterPro"/>
</dbReference>
<dbReference type="PANTHER" id="PTHR46300">
    <property type="entry name" value="P450, PUTATIVE (EUROFUNG)-RELATED-RELATED"/>
    <property type="match status" value="1"/>
</dbReference>
<dbReference type="AlphaFoldDB" id="A0A9P6JMW9"/>
<evidence type="ECO:0000256" key="1">
    <source>
        <dbReference type="ARBA" id="ARBA00001971"/>
    </source>
</evidence>
<evidence type="ECO:0000256" key="7">
    <source>
        <dbReference type="ARBA" id="ARBA00023004"/>
    </source>
</evidence>
<evidence type="ECO:0000256" key="2">
    <source>
        <dbReference type="ARBA" id="ARBA00005179"/>
    </source>
</evidence>
<evidence type="ECO:0000256" key="10">
    <source>
        <dbReference type="RuleBase" id="RU000461"/>
    </source>
</evidence>
<evidence type="ECO:0000313" key="12">
    <source>
        <dbReference type="Proteomes" id="UP000807306"/>
    </source>
</evidence>
<gene>
    <name evidence="11" type="ORF">CPB83DRAFT_857740</name>
</gene>
<dbReference type="PANTHER" id="PTHR46300:SF7">
    <property type="entry name" value="P450, PUTATIVE (EUROFUNG)-RELATED"/>
    <property type="match status" value="1"/>
</dbReference>
<keyword evidence="7 9" id="KW-0408">Iron</keyword>
<evidence type="ECO:0000256" key="5">
    <source>
        <dbReference type="ARBA" id="ARBA00022723"/>
    </source>
</evidence>
<comment type="caution">
    <text evidence="11">The sequence shown here is derived from an EMBL/GenBank/DDBJ whole genome shotgun (WGS) entry which is preliminary data.</text>
</comment>
<dbReference type="GO" id="GO:0004497">
    <property type="term" value="F:monooxygenase activity"/>
    <property type="evidence" value="ECO:0007669"/>
    <property type="project" value="UniProtKB-KW"/>
</dbReference>
<dbReference type="GO" id="GO:0016705">
    <property type="term" value="F:oxidoreductase activity, acting on paired donors, with incorporation or reduction of molecular oxygen"/>
    <property type="evidence" value="ECO:0007669"/>
    <property type="project" value="InterPro"/>
</dbReference>
<evidence type="ECO:0000313" key="11">
    <source>
        <dbReference type="EMBL" id="KAF9526561.1"/>
    </source>
</evidence>